<dbReference type="Gene3D" id="2.60.40.2070">
    <property type="match status" value="3"/>
</dbReference>
<sequence>MKKLTKVILVAASTYTSAVSAETLYLDVYLNGVQVNQLIEFNHIQNHFWSTEDVLGESSLAEYASGLSGRVDYCNLQAVSCVYSYETQRLYLTADIDLFPAQVINSKKRTSIPITRSSGALVNYDMYYRDYQSGTTTVDLLQQWRAFGDWGVFETTANYRKELGGSDNSTVDEGMIRYDSFWQYNDEENMRYWRVGDMISGGNPWARQVRMGGIKLSRRFELDPQYVSYPYPEFIGSAVLPSDVEVFVNNYKMYSGNVEPGNFILDSEPTVNGFASASIVTTDINGQAVSRDLQFYVAPELLKQGVYDYDLNLGVLRQGFGLDSFDYDSDLTAIADVRYGLSDNMSVSSHAELSKDVYNVGVGTDFTLGNLGVFSFAAAHGQDSNNSGWLGLAGYRFQANNWGFSAQVKQQQQGYRDTGSTQFVSQIEREVQANAAYSFDNGVSVGVGYFDITKFDDDNRRLVSAFYNQSIDTASISASVNWDPDRDDVSVGLNFSIPFGTRSRASVSHVRDNKGEDRTVASASFARNGNRGFRGNVSNVVGTSDFSANGSWRGDKVELTGGYYNRGGSSGHWGQASGSLIWSKSRFLLGNRVADTFAVVSTGGIADVPVLIENQEVGESDDDGMLLVTGLASYNPVNISINTKSLPLDTNVVNDQIQVMAAESHGVDVDFELYQTKAAIVIVNDEQGQPIPVGALATLNGEQNGDFVGWDGELYLEKLQDNNTLTLIWDGKQCVLEFAYSKQQDDIPVIGPLVCAPEIANALVMINDQQGQPVPAGTLAIINDQLEPQVVGKNGQLSLSSLTAQNIVTLNWADQQCSAEFTYRKTDEQTPVIGPITCEPKQFIATVIVNDSKGNPIPAGASAIINSDDQPQTVAHHGEVYPQALQAENQMVLQWDNKQCSVEFSYTQINHQKAIIGPLVCRQSDSMVNVTSPEANPDSTPKTLEVINTVAIDIEPTHIDEQVHADGQTHVEENATQTSVNTQVSVSAEATIETQAVVDTQTAVSIQATVSTQASVSAQTTVSVQATASAEAAVSTQAAISTQASVNAQAVISEQRQRSIGQRFITTTVQHIASQLTLTAQKREIALSENGVASVEMDQTDNDGFIVMAQQFVTNTGQWLYENKRIDENTWIEEQQVMLYTAIVDSQNTAEVKTTPHNMMAPKSTVPQSSASAAAKVTVNNQWLNQATIADIDINRTNQVLMAKSNTYAVNTLSKSIASMVFMPNAPNRHKLQQRYYANIHRLKHHHSKLKQAPPQRYLMHKQRTSDITQQSKGETV</sequence>
<feature type="region of interest" description="Disordered" evidence="1">
    <location>
        <begin position="1244"/>
        <end position="1277"/>
    </location>
</feature>
<keyword evidence="2" id="KW-0732">Signal</keyword>
<dbReference type="InterPro" id="IPR043142">
    <property type="entry name" value="PapC-like_C_sf"/>
</dbReference>
<dbReference type="RefSeq" id="WP_188916311.1">
    <property type="nucleotide sequence ID" value="NZ_BMQV01000001.1"/>
</dbReference>
<keyword evidence="5" id="KW-1185">Reference proteome</keyword>
<dbReference type="Gene3D" id="2.60.40.2610">
    <property type="entry name" value="Outer membrane usher protein FimD, plug domain"/>
    <property type="match status" value="1"/>
</dbReference>
<dbReference type="PANTHER" id="PTHR30451">
    <property type="entry name" value="OUTER MEMBRANE USHER PROTEIN"/>
    <property type="match status" value="1"/>
</dbReference>
<dbReference type="Pfam" id="PF00577">
    <property type="entry name" value="Usher"/>
    <property type="match status" value="1"/>
</dbReference>
<evidence type="ECO:0000256" key="2">
    <source>
        <dbReference type="SAM" id="SignalP"/>
    </source>
</evidence>
<evidence type="ECO:0000256" key="1">
    <source>
        <dbReference type="SAM" id="MobiDB-lite"/>
    </source>
</evidence>
<evidence type="ECO:0000313" key="5">
    <source>
        <dbReference type="Proteomes" id="UP000654367"/>
    </source>
</evidence>
<feature type="chain" id="PRO_5047362064" description="PapC-like C-terminal domain-containing protein" evidence="2">
    <location>
        <begin position="22"/>
        <end position="1277"/>
    </location>
</feature>
<evidence type="ECO:0000313" key="4">
    <source>
        <dbReference type="EMBL" id="GGP37340.1"/>
    </source>
</evidence>
<accession>A0ABQ2Q232</accession>
<feature type="domain" description="PapC-like C-terminal" evidence="3">
    <location>
        <begin position="850"/>
        <end position="907"/>
    </location>
</feature>
<dbReference type="PANTHER" id="PTHR30451:SF5">
    <property type="entry name" value="SLR0019 PROTEIN"/>
    <property type="match status" value="1"/>
</dbReference>
<feature type="domain" description="PapC-like C-terminal" evidence="3">
    <location>
        <begin position="683"/>
        <end position="740"/>
    </location>
</feature>
<dbReference type="InterPro" id="IPR025949">
    <property type="entry name" value="PapC-like_C"/>
</dbReference>
<protein>
    <recommendedName>
        <fullName evidence="3">PapC-like C-terminal domain-containing protein</fullName>
    </recommendedName>
</protein>
<comment type="caution">
    <text evidence="4">The sequence shown here is derived from an EMBL/GenBank/DDBJ whole genome shotgun (WGS) entry which is preliminary data.</text>
</comment>
<proteinExistence type="predicted"/>
<dbReference type="EMBL" id="BMQV01000001">
    <property type="protein sequence ID" value="GGP37340.1"/>
    <property type="molecule type" value="Genomic_DNA"/>
</dbReference>
<feature type="signal peptide" evidence="2">
    <location>
        <begin position="1"/>
        <end position="21"/>
    </location>
</feature>
<gene>
    <name evidence="4" type="ORF">GCM10009409_00220</name>
</gene>
<name>A0ABQ2Q232_9GAMM</name>
<feature type="domain" description="PapC-like C-terminal" evidence="3">
    <location>
        <begin position="763"/>
        <end position="823"/>
    </location>
</feature>
<dbReference type="Pfam" id="PF13953">
    <property type="entry name" value="PapC_C"/>
    <property type="match status" value="3"/>
</dbReference>
<organism evidence="4 5">
    <name type="scientific">Shewanella saliphila</name>
    <dbReference type="NCBI Taxonomy" id="2282698"/>
    <lineage>
        <taxon>Bacteria</taxon>
        <taxon>Pseudomonadati</taxon>
        <taxon>Pseudomonadota</taxon>
        <taxon>Gammaproteobacteria</taxon>
        <taxon>Alteromonadales</taxon>
        <taxon>Shewanellaceae</taxon>
        <taxon>Shewanella</taxon>
    </lineage>
</organism>
<dbReference type="Gene3D" id="2.60.40.3110">
    <property type="match status" value="1"/>
</dbReference>
<dbReference type="InterPro" id="IPR000015">
    <property type="entry name" value="Fimb_usher"/>
</dbReference>
<evidence type="ECO:0000259" key="3">
    <source>
        <dbReference type="Pfam" id="PF13953"/>
    </source>
</evidence>
<dbReference type="InterPro" id="IPR042186">
    <property type="entry name" value="FimD_plug_dom"/>
</dbReference>
<feature type="compositionally biased region" description="Polar residues" evidence="1">
    <location>
        <begin position="1266"/>
        <end position="1277"/>
    </location>
</feature>
<dbReference type="Proteomes" id="UP000654367">
    <property type="component" value="Unassembled WGS sequence"/>
</dbReference>
<reference evidence="5" key="1">
    <citation type="journal article" date="2019" name="Int. J. Syst. Evol. Microbiol.">
        <title>The Global Catalogue of Microorganisms (GCM) 10K type strain sequencing project: providing services to taxonomists for standard genome sequencing and annotation.</title>
        <authorList>
            <consortium name="The Broad Institute Genomics Platform"/>
            <consortium name="The Broad Institute Genome Sequencing Center for Infectious Disease"/>
            <person name="Wu L."/>
            <person name="Ma J."/>
        </authorList>
    </citation>
    <scope>NUCLEOTIDE SEQUENCE [LARGE SCALE GENOMIC DNA]</scope>
    <source>
        <strain evidence="5">JCM 32304</strain>
    </source>
</reference>